<organism evidence="2 3">
    <name type="scientific">Collybia nuda</name>
    <dbReference type="NCBI Taxonomy" id="64659"/>
    <lineage>
        <taxon>Eukaryota</taxon>
        <taxon>Fungi</taxon>
        <taxon>Dikarya</taxon>
        <taxon>Basidiomycota</taxon>
        <taxon>Agaricomycotina</taxon>
        <taxon>Agaricomycetes</taxon>
        <taxon>Agaricomycetidae</taxon>
        <taxon>Agaricales</taxon>
        <taxon>Tricholomatineae</taxon>
        <taxon>Clitocybaceae</taxon>
        <taxon>Collybia</taxon>
    </lineage>
</organism>
<accession>A0A9P6CA65</accession>
<name>A0A9P6CA65_9AGAR</name>
<keyword evidence="1" id="KW-1133">Transmembrane helix</keyword>
<comment type="caution">
    <text evidence="2">The sequence shown here is derived from an EMBL/GenBank/DDBJ whole genome shotgun (WGS) entry which is preliminary data.</text>
</comment>
<feature type="transmembrane region" description="Helical" evidence="1">
    <location>
        <begin position="52"/>
        <end position="75"/>
    </location>
</feature>
<protein>
    <submittedName>
        <fullName evidence="2">Uncharacterized protein</fullName>
    </submittedName>
</protein>
<evidence type="ECO:0000256" key="1">
    <source>
        <dbReference type="SAM" id="Phobius"/>
    </source>
</evidence>
<gene>
    <name evidence="2" type="ORF">BDZ94DRAFT_1174571</name>
</gene>
<feature type="transmembrane region" description="Helical" evidence="1">
    <location>
        <begin position="95"/>
        <end position="114"/>
    </location>
</feature>
<feature type="transmembrane region" description="Helical" evidence="1">
    <location>
        <begin position="20"/>
        <end position="40"/>
    </location>
</feature>
<reference evidence="2" key="1">
    <citation type="submission" date="2020-11" db="EMBL/GenBank/DDBJ databases">
        <authorList>
            <consortium name="DOE Joint Genome Institute"/>
            <person name="Ahrendt S."/>
            <person name="Riley R."/>
            <person name="Andreopoulos W."/>
            <person name="Labutti K."/>
            <person name="Pangilinan J."/>
            <person name="Ruiz-Duenas F.J."/>
            <person name="Barrasa J.M."/>
            <person name="Sanchez-Garcia M."/>
            <person name="Camarero S."/>
            <person name="Miyauchi S."/>
            <person name="Serrano A."/>
            <person name="Linde D."/>
            <person name="Babiker R."/>
            <person name="Drula E."/>
            <person name="Ayuso-Fernandez I."/>
            <person name="Pacheco R."/>
            <person name="Padilla G."/>
            <person name="Ferreira P."/>
            <person name="Barriuso J."/>
            <person name="Kellner H."/>
            <person name="Castanera R."/>
            <person name="Alfaro M."/>
            <person name="Ramirez L."/>
            <person name="Pisabarro A.G."/>
            <person name="Kuo A."/>
            <person name="Tritt A."/>
            <person name="Lipzen A."/>
            <person name="He G."/>
            <person name="Yan M."/>
            <person name="Ng V."/>
            <person name="Cullen D."/>
            <person name="Martin F."/>
            <person name="Rosso M.-N."/>
            <person name="Henrissat B."/>
            <person name="Hibbett D."/>
            <person name="Martinez A.T."/>
            <person name="Grigoriev I.V."/>
        </authorList>
    </citation>
    <scope>NUCLEOTIDE SEQUENCE</scope>
    <source>
        <strain evidence="2">CBS 247.69</strain>
    </source>
</reference>
<dbReference type="Proteomes" id="UP000807353">
    <property type="component" value="Unassembled WGS sequence"/>
</dbReference>
<sequence length="133" mass="15021">MTPSQVREINNAYFNACNFYSLMQAGIHFGVLWIALVNIFTTKKRRRASRRVLALLAIVMFVLSSVDYGNFWAYVHRGFIEHGDTSQSTASSLGGYPNWFIGLSIASDANALIADSITVKKKNHRVNIFVFQR</sequence>
<proteinExistence type="predicted"/>
<keyword evidence="1" id="KW-0812">Transmembrane</keyword>
<dbReference type="AlphaFoldDB" id="A0A9P6CA65"/>
<keyword evidence="1" id="KW-0472">Membrane</keyword>
<evidence type="ECO:0000313" key="3">
    <source>
        <dbReference type="Proteomes" id="UP000807353"/>
    </source>
</evidence>
<evidence type="ECO:0000313" key="2">
    <source>
        <dbReference type="EMBL" id="KAF9457957.1"/>
    </source>
</evidence>
<dbReference type="EMBL" id="MU150353">
    <property type="protein sequence ID" value="KAF9457957.1"/>
    <property type="molecule type" value="Genomic_DNA"/>
</dbReference>
<keyword evidence="3" id="KW-1185">Reference proteome</keyword>
<dbReference type="OrthoDB" id="2873242at2759"/>